<dbReference type="Proteomes" id="UP000886501">
    <property type="component" value="Unassembled WGS sequence"/>
</dbReference>
<evidence type="ECO:0000313" key="1">
    <source>
        <dbReference type="EMBL" id="KAF9647809.1"/>
    </source>
</evidence>
<dbReference type="EMBL" id="MU118025">
    <property type="protein sequence ID" value="KAF9647809.1"/>
    <property type="molecule type" value="Genomic_DNA"/>
</dbReference>
<name>A0ACB6ZDY3_THEGA</name>
<accession>A0ACB6ZDY3</accession>
<gene>
    <name evidence="1" type="ORF">BDM02DRAFT_3129484</name>
</gene>
<sequence>MTYGDVTSYLGILYAEPPLGDLRFRAPKPLNVARVSMETGGKVVDATQYPNFRVQGPVFRGDRAGAGSEDCLKSTSTLLRGPMPAVTSTHTFRSLVPVLFYIHGGGYVFGNPATLPYDPWVHQSPEVVIVSVYYRLATFGFLSHPDFADGTIADHNVGFLDQVQALKWVKQYIYYFGGDPEKITVDGESAGGSSVLLHLVSTGEKVFKQVISQSLYRTPLPTPDQQKGLFDYFTSLAGCNTGNTTTTVVCLRQASLSTLAIAQDTAMGTYSGAYYQFKVVLDGKVITDYPDRLLLQGKYTQVPLITGQIANETLATNSAGDIFAALHSYIPLATDNDIQNWINAYSSEVWSSQEERFRTITGDASVRCSTIVADAEKSVGAWTYKWVTPVPGSPFAEHATENWYQFLGWNLGAPFILSTGKMWLGQRWYLTDLRVYDWWELVSSWTPSAQKGEREITGTCLALGAHHAARSRMTLVVNTYIGSLALWRDGRDFKLRVRRVGVWAWLST</sequence>
<keyword evidence="2" id="KW-1185">Reference proteome</keyword>
<organism evidence="1 2">
    <name type="scientific">Thelephora ganbajun</name>
    <name type="common">Ganba fungus</name>
    <dbReference type="NCBI Taxonomy" id="370292"/>
    <lineage>
        <taxon>Eukaryota</taxon>
        <taxon>Fungi</taxon>
        <taxon>Dikarya</taxon>
        <taxon>Basidiomycota</taxon>
        <taxon>Agaricomycotina</taxon>
        <taxon>Agaricomycetes</taxon>
        <taxon>Thelephorales</taxon>
        <taxon>Thelephoraceae</taxon>
        <taxon>Thelephora</taxon>
    </lineage>
</organism>
<protein>
    <submittedName>
        <fullName evidence="1">Alpha/beta-hydrolase</fullName>
    </submittedName>
</protein>
<proteinExistence type="predicted"/>
<evidence type="ECO:0000313" key="2">
    <source>
        <dbReference type="Proteomes" id="UP000886501"/>
    </source>
</evidence>
<comment type="caution">
    <text evidence="1">The sequence shown here is derived from an EMBL/GenBank/DDBJ whole genome shotgun (WGS) entry which is preliminary data.</text>
</comment>
<reference evidence="1" key="2">
    <citation type="journal article" date="2020" name="Nat. Commun.">
        <title>Large-scale genome sequencing of mycorrhizal fungi provides insights into the early evolution of symbiotic traits.</title>
        <authorList>
            <person name="Miyauchi S."/>
            <person name="Kiss E."/>
            <person name="Kuo A."/>
            <person name="Drula E."/>
            <person name="Kohler A."/>
            <person name="Sanchez-Garcia M."/>
            <person name="Morin E."/>
            <person name="Andreopoulos B."/>
            <person name="Barry K.W."/>
            <person name="Bonito G."/>
            <person name="Buee M."/>
            <person name="Carver A."/>
            <person name="Chen C."/>
            <person name="Cichocki N."/>
            <person name="Clum A."/>
            <person name="Culley D."/>
            <person name="Crous P.W."/>
            <person name="Fauchery L."/>
            <person name="Girlanda M."/>
            <person name="Hayes R.D."/>
            <person name="Keri Z."/>
            <person name="LaButti K."/>
            <person name="Lipzen A."/>
            <person name="Lombard V."/>
            <person name="Magnuson J."/>
            <person name="Maillard F."/>
            <person name="Murat C."/>
            <person name="Nolan M."/>
            <person name="Ohm R.A."/>
            <person name="Pangilinan J."/>
            <person name="Pereira M.F."/>
            <person name="Perotto S."/>
            <person name="Peter M."/>
            <person name="Pfister S."/>
            <person name="Riley R."/>
            <person name="Sitrit Y."/>
            <person name="Stielow J.B."/>
            <person name="Szollosi G."/>
            <person name="Zifcakova L."/>
            <person name="Stursova M."/>
            <person name="Spatafora J.W."/>
            <person name="Tedersoo L."/>
            <person name="Vaario L.M."/>
            <person name="Yamada A."/>
            <person name="Yan M."/>
            <person name="Wang P."/>
            <person name="Xu J."/>
            <person name="Bruns T."/>
            <person name="Baldrian P."/>
            <person name="Vilgalys R."/>
            <person name="Dunand C."/>
            <person name="Henrissat B."/>
            <person name="Grigoriev I.V."/>
            <person name="Hibbett D."/>
            <person name="Nagy L.G."/>
            <person name="Martin F.M."/>
        </authorList>
    </citation>
    <scope>NUCLEOTIDE SEQUENCE</scope>
    <source>
        <strain evidence="1">P2</strain>
    </source>
</reference>
<reference evidence="1" key="1">
    <citation type="submission" date="2019-10" db="EMBL/GenBank/DDBJ databases">
        <authorList>
            <consortium name="DOE Joint Genome Institute"/>
            <person name="Kuo A."/>
            <person name="Miyauchi S."/>
            <person name="Kiss E."/>
            <person name="Drula E."/>
            <person name="Kohler A."/>
            <person name="Sanchez-Garcia M."/>
            <person name="Andreopoulos B."/>
            <person name="Barry K.W."/>
            <person name="Bonito G."/>
            <person name="Buee M."/>
            <person name="Carver A."/>
            <person name="Chen C."/>
            <person name="Cichocki N."/>
            <person name="Clum A."/>
            <person name="Culley D."/>
            <person name="Crous P.W."/>
            <person name="Fauchery L."/>
            <person name="Girlanda M."/>
            <person name="Hayes R."/>
            <person name="Keri Z."/>
            <person name="Labutti K."/>
            <person name="Lipzen A."/>
            <person name="Lombard V."/>
            <person name="Magnuson J."/>
            <person name="Maillard F."/>
            <person name="Morin E."/>
            <person name="Murat C."/>
            <person name="Nolan M."/>
            <person name="Ohm R."/>
            <person name="Pangilinan J."/>
            <person name="Pereira M."/>
            <person name="Perotto S."/>
            <person name="Peter M."/>
            <person name="Riley R."/>
            <person name="Sitrit Y."/>
            <person name="Stielow B."/>
            <person name="Szollosi G."/>
            <person name="Zifcakova L."/>
            <person name="Stursova M."/>
            <person name="Spatafora J.W."/>
            <person name="Tedersoo L."/>
            <person name="Vaario L.-M."/>
            <person name="Yamada A."/>
            <person name="Yan M."/>
            <person name="Wang P."/>
            <person name="Xu J."/>
            <person name="Bruns T."/>
            <person name="Baldrian P."/>
            <person name="Vilgalys R."/>
            <person name="Henrissat B."/>
            <person name="Grigoriev I.V."/>
            <person name="Hibbett D."/>
            <person name="Nagy L.G."/>
            <person name="Martin F.M."/>
        </authorList>
    </citation>
    <scope>NUCLEOTIDE SEQUENCE</scope>
    <source>
        <strain evidence="1">P2</strain>
    </source>
</reference>